<feature type="compositionally biased region" description="Acidic residues" evidence="1">
    <location>
        <begin position="22"/>
        <end position="33"/>
    </location>
</feature>
<protein>
    <recommendedName>
        <fullName evidence="2">BTB domain-containing protein</fullName>
    </recommendedName>
</protein>
<dbReference type="SMART" id="SM00225">
    <property type="entry name" value="BTB"/>
    <property type="match status" value="1"/>
</dbReference>
<dbReference type="SUPFAM" id="SSF54695">
    <property type="entry name" value="POZ domain"/>
    <property type="match status" value="1"/>
</dbReference>
<name>A0A3N4HQ69_ASCIM</name>
<dbReference type="EMBL" id="ML119771">
    <property type="protein sequence ID" value="RPA75126.1"/>
    <property type="molecule type" value="Genomic_DNA"/>
</dbReference>
<dbReference type="InterPro" id="IPR011333">
    <property type="entry name" value="SKP1/BTB/POZ_sf"/>
</dbReference>
<sequence>MSDTSSLPDAASDYGSLFDYSSSDDDNLSESEETPTPPESRAPSPTNDPTAYDPRPTQANSPTSALAALLLNPEYADFTIKVEDKVFPAHKNVVCSQSEFFKLALRGGFREAEEATVTITDESAKTIHRLLTYLYTGNYREYPTSAYTSGKAATYTPHHYTDVPSPHIHYATRVNLRLHLLADKYGIPALSTLGCEKQHTLMRAANLVLEDAWICRQVYSATTKRDDPMRVVCRDHLISLRGPLMDARWDVETVRVEGELRRLVREQGDFAWEWVLQLIRQVDGKEEEISKIWDEKREVLERERKLKERVDVLKKMVAARDREIKRLKRVRGDEGGST</sequence>
<evidence type="ECO:0000256" key="1">
    <source>
        <dbReference type="SAM" id="MobiDB-lite"/>
    </source>
</evidence>
<reference evidence="3 4" key="1">
    <citation type="journal article" date="2018" name="Nat. Ecol. Evol.">
        <title>Pezizomycetes genomes reveal the molecular basis of ectomycorrhizal truffle lifestyle.</title>
        <authorList>
            <person name="Murat C."/>
            <person name="Payen T."/>
            <person name="Noel B."/>
            <person name="Kuo A."/>
            <person name="Morin E."/>
            <person name="Chen J."/>
            <person name="Kohler A."/>
            <person name="Krizsan K."/>
            <person name="Balestrini R."/>
            <person name="Da Silva C."/>
            <person name="Montanini B."/>
            <person name="Hainaut M."/>
            <person name="Levati E."/>
            <person name="Barry K.W."/>
            <person name="Belfiori B."/>
            <person name="Cichocki N."/>
            <person name="Clum A."/>
            <person name="Dockter R.B."/>
            <person name="Fauchery L."/>
            <person name="Guy J."/>
            <person name="Iotti M."/>
            <person name="Le Tacon F."/>
            <person name="Lindquist E.A."/>
            <person name="Lipzen A."/>
            <person name="Malagnac F."/>
            <person name="Mello A."/>
            <person name="Molinier V."/>
            <person name="Miyauchi S."/>
            <person name="Poulain J."/>
            <person name="Riccioni C."/>
            <person name="Rubini A."/>
            <person name="Sitrit Y."/>
            <person name="Splivallo R."/>
            <person name="Traeger S."/>
            <person name="Wang M."/>
            <person name="Zifcakova L."/>
            <person name="Wipf D."/>
            <person name="Zambonelli A."/>
            <person name="Paolocci F."/>
            <person name="Nowrousian M."/>
            <person name="Ottonello S."/>
            <person name="Baldrian P."/>
            <person name="Spatafora J.W."/>
            <person name="Henrissat B."/>
            <person name="Nagy L.G."/>
            <person name="Aury J.M."/>
            <person name="Wincker P."/>
            <person name="Grigoriev I.V."/>
            <person name="Bonfante P."/>
            <person name="Martin F.M."/>
        </authorList>
    </citation>
    <scope>NUCLEOTIDE SEQUENCE [LARGE SCALE GENOMIC DNA]</scope>
    <source>
        <strain evidence="3 4">RN42</strain>
    </source>
</reference>
<feature type="domain" description="BTB" evidence="2">
    <location>
        <begin position="76"/>
        <end position="143"/>
    </location>
</feature>
<dbReference type="PANTHER" id="PTHR47843:SF5">
    <property type="entry name" value="BTB_POZ DOMAIN PROTEIN"/>
    <property type="match status" value="1"/>
</dbReference>
<feature type="region of interest" description="Disordered" evidence="1">
    <location>
        <begin position="1"/>
        <end position="61"/>
    </location>
</feature>
<proteinExistence type="predicted"/>
<evidence type="ECO:0000259" key="2">
    <source>
        <dbReference type="PROSITE" id="PS50097"/>
    </source>
</evidence>
<organism evidence="3 4">
    <name type="scientific">Ascobolus immersus RN42</name>
    <dbReference type="NCBI Taxonomy" id="1160509"/>
    <lineage>
        <taxon>Eukaryota</taxon>
        <taxon>Fungi</taxon>
        <taxon>Dikarya</taxon>
        <taxon>Ascomycota</taxon>
        <taxon>Pezizomycotina</taxon>
        <taxon>Pezizomycetes</taxon>
        <taxon>Pezizales</taxon>
        <taxon>Ascobolaceae</taxon>
        <taxon>Ascobolus</taxon>
    </lineage>
</organism>
<evidence type="ECO:0000313" key="3">
    <source>
        <dbReference type="EMBL" id="RPA75126.1"/>
    </source>
</evidence>
<accession>A0A3N4HQ69</accession>
<gene>
    <name evidence="3" type="ORF">BJ508DRAFT_418290</name>
</gene>
<dbReference type="STRING" id="1160509.A0A3N4HQ69"/>
<dbReference type="PANTHER" id="PTHR47843">
    <property type="entry name" value="BTB DOMAIN-CONTAINING PROTEIN-RELATED"/>
    <property type="match status" value="1"/>
</dbReference>
<dbReference type="InterPro" id="IPR000210">
    <property type="entry name" value="BTB/POZ_dom"/>
</dbReference>
<dbReference type="Proteomes" id="UP000275078">
    <property type="component" value="Unassembled WGS sequence"/>
</dbReference>
<dbReference type="Gene3D" id="3.30.710.10">
    <property type="entry name" value="Potassium Channel Kv1.1, Chain A"/>
    <property type="match status" value="1"/>
</dbReference>
<dbReference type="Pfam" id="PF00651">
    <property type="entry name" value="BTB"/>
    <property type="match status" value="1"/>
</dbReference>
<evidence type="ECO:0000313" key="4">
    <source>
        <dbReference type="Proteomes" id="UP000275078"/>
    </source>
</evidence>
<dbReference type="AlphaFoldDB" id="A0A3N4HQ69"/>
<feature type="compositionally biased region" description="Low complexity" evidence="1">
    <location>
        <begin position="12"/>
        <end position="21"/>
    </location>
</feature>
<dbReference type="OrthoDB" id="6359816at2759"/>
<dbReference type="PROSITE" id="PS50097">
    <property type="entry name" value="BTB"/>
    <property type="match status" value="1"/>
</dbReference>
<keyword evidence="4" id="KW-1185">Reference proteome</keyword>